<sequence>MKDATLTALRKTLTRKASSSQRTPARAEMTFDEFIPHILAAESDAQRQCYGAYWRLLRTEWGPRRLADRRPPRSCN</sequence>
<name>A0ABV2WXP9_9NOCA</name>
<reference evidence="1 2" key="1">
    <citation type="submission" date="2024-06" db="EMBL/GenBank/DDBJ databases">
        <title>The Natural Products Discovery Center: Release of the First 8490 Sequenced Strains for Exploring Actinobacteria Biosynthetic Diversity.</title>
        <authorList>
            <person name="Kalkreuter E."/>
            <person name="Kautsar S.A."/>
            <person name="Yang D."/>
            <person name="Bader C.D."/>
            <person name="Teijaro C.N."/>
            <person name="Fluegel L."/>
            <person name="Davis C.M."/>
            <person name="Simpson J.R."/>
            <person name="Lauterbach L."/>
            <person name="Steele A.D."/>
            <person name="Gui C."/>
            <person name="Meng S."/>
            <person name="Li G."/>
            <person name="Viehrig K."/>
            <person name="Ye F."/>
            <person name="Su P."/>
            <person name="Kiefer A.F."/>
            <person name="Nichols A."/>
            <person name="Cepeda A.J."/>
            <person name="Yan W."/>
            <person name="Fan B."/>
            <person name="Jiang Y."/>
            <person name="Adhikari A."/>
            <person name="Zheng C.-J."/>
            <person name="Schuster L."/>
            <person name="Cowan T.M."/>
            <person name="Smanski M.J."/>
            <person name="Chevrette M.G."/>
            <person name="De Carvalho L.P.S."/>
            <person name="Shen B."/>
        </authorList>
    </citation>
    <scope>NUCLEOTIDE SEQUENCE [LARGE SCALE GENOMIC DNA]</scope>
    <source>
        <strain evidence="1 2">NPDC019708</strain>
    </source>
</reference>
<proteinExistence type="predicted"/>
<evidence type="ECO:0000313" key="2">
    <source>
        <dbReference type="Proteomes" id="UP001550628"/>
    </source>
</evidence>
<comment type="caution">
    <text evidence="1">The sequence shown here is derived from an EMBL/GenBank/DDBJ whole genome shotgun (WGS) entry which is preliminary data.</text>
</comment>
<keyword evidence="2" id="KW-1185">Reference proteome</keyword>
<dbReference type="Proteomes" id="UP001550628">
    <property type="component" value="Unassembled WGS sequence"/>
</dbReference>
<organism evidence="1 2">
    <name type="scientific">Nocardia rhamnosiphila</name>
    <dbReference type="NCBI Taxonomy" id="426716"/>
    <lineage>
        <taxon>Bacteria</taxon>
        <taxon>Bacillati</taxon>
        <taxon>Actinomycetota</taxon>
        <taxon>Actinomycetes</taxon>
        <taxon>Mycobacteriales</taxon>
        <taxon>Nocardiaceae</taxon>
        <taxon>Nocardia</taxon>
    </lineage>
</organism>
<dbReference type="EMBL" id="JBEYBF010000026">
    <property type="protein sequence ID" value="MEU1955672.1"/>
    <property type="molecule type" value="Genomic_DNA"/>
</dbReference>
<protein>
    <submittedName>
        <fullName evidence="1">Uncharacterized protein</fullName>
    </submittedName>
</protein>
<accession>A0ABV2WXP9</accession>
<dbReference type="RefSeq" id="WP_356959696.1">
    <property type="nucleotide sequence ID" value="NZ_JBEYBD010000033.1"/>
</dbReference>
<evidence type="ECO:0000313" key="1">
    <source>
        <dbReference type="EMBL" id="MEU1955672.1"/>
    </source>
</evidence>
<gene>
    <name evidence="1" type="ORF">ABZ510_27925</name>
</gene>